<evidence type="ECO:0000313" key="1">
    <source>
        <dbReference type="EMBL" id="KAJ3535358.1"/>
    </source>
</evidence>
<dbReference type="EMBL" id="JANHOG010001543">
    <property type="protein sequence ID" value="KAJ3535358.1"/>
    <property type="molecule type" value="Genomic_DNA"/>
</dbReference>
<keyword evidence="2" id="KW-1185">Reference proteome</keyword>
<dbReference type="Proteomes" id="UP001148662">
    <property type="component" value="Unassembled WGS sequence"/>
</dbReference>
<gene>
    <name evidence="1" type="ORF">NM688_g6989</name>
</gene>
<organism evidence="1 2">
    <name type="scientific">Phlebia brevispora</name>
    <dbReference type="NCBI Taxonomy" id="194682"/>
    <lineage>
        <taxon>Eukaryota</taxon>
        <taxon>Fungi</taxon>
        <taxon>Dikarya</taxon>
        <taxon>Basidiomycota</taxon>
        <taxon>Agaricomycotina</taxon>
        <taxon>Agaricomycetes</taxon>
        <taxon>Polyporales</taxon>
        <taxon>Meruliaceae</taxon>
        <taxon>Phlebia</taxon>
    </lineage>
</organism>
<accession>A0ACC1SA87</accession>
<comment type="caution">
    <text evidence="1">The sequence shown here is derived from an EMBL/GenBank/DDBJ whole genome shotgun (WGS) entry which is preliminary data.</text>
</comment>
<evidence type="ECO:0000313" key="2">
    <source>
        <dbReference type="Proteomes" id="UP001148662"/>
    </source>
</evidence>
<protein>
    <submittedName>
        <fullName evidence="1">Uncharacterized protein</fullName>
    </submittedName>
</protein>
<reference evidence="1" key="1">
    <citation type="submission" date="2022-07" db="EMBL/GenBank/DDBJ databases">
        <title>Genome Sequence of Phlebia brevispora.</title>
        <authorList>
            <person name="Buettner E."/>
        </authorList>
    </citation>
    <scope>NUCLEOTIDE SEQUENCE</scope>
    <source>
        <strain evidence="1">MPL23</strain>
    </source>
</reference>
<name>A0ACC1SA87_9APHY</name>
<proteinExistence type="predicted"/>
<sequence>MIRLQSALATAMDLANCVSQREAVKREYVTQTKAMWEKHFALVDLKWKFPSFGGKEDEELFQDRERVPKRIKTEISKYISLCISEISSQPFSSDRIPLKLCTPCDDNVGSPIIMEPMMKPKD</sequence>